<dbReference type="Gene3D" id="3.90.1140.10">
    <property type="entry name" value="Cyclic phosphodiesterase"/>
    <property type="match status" value="1"/>
</dbReference>
<dbReference type="AlphaFoldDB" id="A0A9X3S224"/>
<evidence type="ECO:0000313" key="2">
    <source>
        <dbReference type="Proteomes" id="UP001149140"/>
    </source>
</evidence>
<reference evidence="1" key="1">
    <citation type="submission" date="2022-10" db="EMBL/GenBank/DDBJ databases">
        <title>The WGS of Solirubrobacter ginsenosidimutans DSM 21036.</title>
        <authorList>
            <person name="Jiang Z."/>
        </authorList>
    </citation>
    <scope>NUCLEOTIDE SEQUENCE</scope>
    <source>
        <strain evidence="1">DSM 21036</strain>
    </source>
</reference>
<evidence type="ECO:0008006" key="3">
    <source>
        <dbReference type="Google" id="ProtNLM"/>
    </source>
</evidence>
<sequence length="214" mass="22981">MSDLTAIDILVNPDDNTIRHAQQWNARMRESVPTGFALDATHQPHITTLQLFVRTADLDNVYAAVEQTLAATDVAALSYHAVALRHADWGVPGQGLAVMVIQPSSQVLDFQAALLAAVTPYTDSGGTAAAFVTDPGEQISQSTIDWVDRFVPAQIGADNYIAHITVGFATLQDLERIEAEPFDAFPVHPASVAIYHLGNSGAARAQLKAWPLTP</sequence>
<organism evidence="1 2">
    <name type="scientific">Solirubrobacter ginsenosidimutans</name>
    <dbReference type="NCBI Taxonomy" id="490573"/>
    <lineage>
        <taxon>Bacteria</taxon>
        <taxon>Bacillati</taxon>
        <taxon>Actinomycetota</taxon>
        <taxon>Thermoleophilia</taxon>
        <taxon>Solirubrobacterales</taxon>
        <taxon>Solirubrobacteraceae</taxon>
        <taxon>Solirubrobacter</taxon>
    </lineage>
</organism>
<accession>A0A9X3S224</accession>
<dbReference type="EMBL" id="JAPDOD010000007">
    <property type="protein sequence ID" value="MDA0160741.1"/>
    <property type="molecule type" value="Genomic_DNA"/>
</dbReference>
<dbReference type="Proteomes" id="UP001149140">
    <property type="component" value="Unassembled WGS sequence"/>
</dbReference>
<keyword evidence="2" id="KW-1185">Reference proteome</keyword>
<evidence type="ECO:0000313" key="1">
    <source>
        <dbReference type="EMBL" id="MDA0160741.1"/>
    </source>
</evidence>
<name>A0A9X3S224_9ACTN</name>
<protein>
    <recommendedName>
        <fullName evidence="3">2'-5' RNA ligase family protein</fullName>
    </recommendedName>
</protein>
<dbReference type="RefSeq" id="WP_270039756.1">
    <property type="nucleotide sequence ID" value="NZ_JAPDOD010000007.1"/>
</dbReference>
<proteinExistence type="predicted"/>
<gene>
    <name evidence="1" type="ORF">OM076_10735</name>
</gene>
<comment type="caution">
    <text evidence="1">The sequence shown here is derived from an EMBL/GenBank/DDBJ whole genome shotgun (WGS) entry which is preliminary data.</text>
</comment>